<dbReference type="PANTHER" id="PTHR10639:SF24">
    <property type="entry name" value="CLATHRIN LIGHT CHAIN 3"/>
    <property type="match status" value="1"/>
</dbReference>
<dbReference type="FunCoup" id="A0A6P3ZG07">
    <property type="interactions" value="3123"/>
</dbReference>
<dbReference type="GO" id="GO:0030132">
    <property type="term" value="C:clathrin coat of coated pit"/>
    <property type="evidence" value="ECO:0007669"/>
    <property type="project" value="InterPro"/>
</dbReference>
<feature type="compositionally biased region" description="Low complexity" evidence="8">
    <location>
        <begin position="280"/>
        <end position="302"/>
    </location>
</feature>
<evidence type="ECO:0000256" key="6">
    <source>
        <dbReference type="ARBA" id="ARBA00023329"/>
    </source>
</evidence>
<evidence type="ECO:0000313" key="10">
    <source>
        <dbReference type="RefSeq" id="XP_015877410.3"/>
    </source>
</evidence>
<dbReference type="RefSeq" id="XP_015877410.3">
    <property type="nucleotide sequence ID" value="XM_016021924.4"/>
</dbReference>
<dbReference type="PANTHER" id="PTHR10639">
    <property type="entry name" value="CLATHRIN LIGHT CHAIN"/>
    <property type="match status" value="1"/>
</dbReference>
<protein>
    <recommendedName>
        <fullName evidence="7">Clathrin light chain</fullName>
    </recommendedName>
</protein>
<dbReference type="GO" id="GO:0032050">
    <property type="term" value="F:clathrin heavy chain binding"/>
    <property type="evidence" value="ECO:0007669"/>
    <property type="project" value="TreeGrafter"/>
</dbReference>
<accession>A0A6P3ZG07</accession>
<evidence type="ECO:0000313" key="9">
    <source>
        <dbReference type="Proteomes" id="UP001652623"/>
    </source>
</evidence>
<evidence type="ECO:0000256" key="5">
    <source>
        <dbReference type="ARBA" id="ARBA00023176"/>
    </source>
</evidence>
<feature type="region of interest" description="Disordered" evidence="8">
    <location>
        <begin position="211"/>
        <end position="302"/>
    </location>
</feature>
<dbReference type="InParanoid" id="A0A6P3ZG07"/>
<comment type="subcellular location">
    <subcellularLocation>
        <location evidence="2 7">Cytoplasmic vesicle membrane</location>
        <topology evidence="2 7">Peripheral membrane protein</topology>
        <orientation evidence="2 7">Cytoplasmic side</orientation>
    </subcellularLocation>
    <subcellularLocation>
        <location evidence="7">Membrane</location>
        <location evidence="7">Coated pit</location>
        <topology evidence="7">Peripheral membrane protein</topology>
        <orientation evidence="7">Cytoplasmic side</orientation>
    </subcellularLocation>
    <text evidence="7">Cytoplasmic face of coated pits and vesicles.</text>
</comment>
<evidence type="ECO:0000256" key="8">
    <source>
        <dbReference type="SAM" id="MobiDB-lite"/>
    </source>
</evidence>
<evidence type="ECO:0000256" key="4">
    <source>
        <dbReference type="ARBA" id="ARBA00023136"/>
    </source>
</evidence>
<dbReference type="GeneID" id="107413869"/>
<feature type="compositionally biased region" description="Polar residues" evidence="8">
    <location>
        <begin position="1"/>
        <end position="13"/>
    </location>
</feature>
<comment type="function">
    <text evidence="1 7">Clathrin is the major protein of the polyhedral coat of coated pits and vesicles.</text>
</comment>
<feature type="compositionally biased region" description="Basic and acidic residues" evidence="8">
    <location>
        <begin position="212"/>
        <end position="226"/>
    </location>
</feature>
<dbReference type="Pfam" id="PF01086">
    <property type="entry name" value="Clathrin_lg_ch"/>
    <property type="match status" value="1"/>
</dbReference>
<evidence type="ECO:0000256" key="2">
    <source>
        <dbReference type="ARBA" id="ARBA00004180"/>
    </source>
</evidence>
<dbReference type="InterPro" id="IPR000996">
    <property type="entry name" value="Clathrin_L-chain"/>
</dbReference>
<comment type="similarity">
    <text evidence="3 7">Belongs to the clathrin light chain family.</text>
</comment>
<dbReference type="GO" id="GO:0030130">
    <property type="term" value="C:clathrin coat of trans-Golgi network vesicle"/>
    <property type="evidence" value="ECO:0007669"/>
    <property type="project" value="InterPro"/>
</dbReference>
<gene>
    <name evidence="10" type="primary">LOC107413869</name>
</gene>
<sequence length="302" mass="33113">MSSEISDSFTQPADDSVPTAGSTRPFDDDGYIGYDPRLSSQRFDSFAATNLVDSESLKDSATDSPIFHGSAGDDVFASQPLPETQSPPSIYAESNGKGFDGEFSASDGPILPPPVDMEPEEGVALREWRRENAIRLEEKEKREKELLSQIIDEADEYKLDFYRRQKITCENNKTSNREKEKLFVANQDKFHAEADKQYWKAIAELIPNEVPAIEKKRGKKDQEKKPAVFVLQGPKPGKPTDLSRMRQILVKLKHNTPPHLKHSPPPPPTPPANDSKSNGAAVAATPPNATAVATSSGAVVAA</sequence>
<organism evidence="9 10">
    <name type="scientific">Ziziphus jujuba</name>
    <name type="common">Chinese jujube</name>
    <name type="synonym">Ziziphus sativa</name>
    <dbReference type="NCBI Taxonomy" id="326968"/>
    <lineage>
        <taxon>Eukaryota</taxon>
        <taxon>Viridiplantae</taxon>
        <taxon>Streptophyta</taxon>
        <taxon>Embryophyta</taxon>
        <taxon>Tracheophyta</taxon>
        <taxon>Spermatophyta</taxon>
        <taxon>Magnoliopsida</taxon>
        <taxon>eudicotyledons</taxon>
        <taxon>Gunneridae</taxon>
        <taxon>Pentapetalae</taxon>
        <taxon>rosids</taxon>
        <taxon>fabids</taxon>
        <taxon>Rosales</taxon>
        <taxon>Rhamnaceae</taxon>
        <taxon>Paliureae</taxon>
        <taxon>Ziziphus</taxon>
    </lineage>
</organism>
<name>A0A6P3ZG07_ZIZJJ</name>
<dbReference type="GO" id="GO:0072583">
    <property type="term" value="P:clathrin-dependent endocytosis"/>
    <property type="evidence" value="ECO:0007669"/>
    <property type="project" value="TreeGrafter"/>
</dbReference>
<dbReference type="KEGG" id="zju:107413869"/>
<dbReference type="GO" id="GO:0006886">
    <property type="term" value="P:intracellular protein transport"/>
    <property type="evidence" value="ECO:0007669"/>
    <property type="project" value="InterPro"/>
</dbReference>
<dbReference type="Proteomes" id="UP001652623">
    <property type="component" value="Chromosome 8"/>
</dbReference>
<evidence type="ECO:0000256" key="7">
    <source>
        <dbReference type="RuleBase" id="RU363137"/>
    </source>
</evidence>
<feature type="region of interest" description="Disordered" evidence="8">
    <location>
        <begin position="1"/>
        <end position="37"/>
    </location>
</feature>
<keyword evidence="4 7" id="KW-0472">Membrane</keyword>
<proteinExistence type="inferred from homology"/>
<keyword evidence="5 7" id="KW-0168">Coated pit</keyword>
<keyword evidence="6 7" id="KW-0968">Cytoplasmic vesicle</keyword>
<feature type="compositionally biased region" description="Basic residues" evidence="8">
    <location>
        <begin position="251"/>
        <end position="262"/>
    </location>
</feature>
<dbReference type="GO" id="GO:0005198">
    <property type="term" value="F:structural molecule activity"/>
    <property type="evidence" value="ECO:0007669"/>
    <property type="project" value="InterPro"/>
</dbReference>
<evidence type="ECO:0000256" key="1">
    <source>
        <dbReference type="ARBA" id="ARBA00003913"/>
    </source>
</evidence>
<dbReference type="AlphaFoldDB" id="A0A6P3ZG07"/>
<evidence type="ECO:0000256" key="3">
    <source>
        <dbReference type="ARBA" id="ARBA00005263"/>
    </source>
</evidence>
<feature type="region of interest" description="Disordered" evidence="8">
    <location>
        <begin position="54"/>
        <end position="119"/>
    </location>
</feature>
<keyword evidence="9" id="KW-1185">Reference proteome</keyword>
<reference evidence="10" key="1">
    <citation type="submission" date="2025-08" db="UniProtKB">
        <authorList>
            <consortium name="RefSeq"/>
        </authorList>
    </citation>
    <scope>IDENTIFICATION</scope>
    <source>
        <tissue evidence="10">Seedling</tissue>
    </source>
</reference>